<protein>
    <recommendedName>
        <fullName evidence="3">Sporulation histidine kinase inhibitor Sda</fullName>
    </recommendedName>
</protein>
<sequence>MQKLTDNGLVEAYLVAIRMQLESEFVMLLLDEIESRKITIKPCVMS</sequence>
<dbReference type="InterPro" id="IPR015064">
    <property type="entry name" value="Sda"/>
</dbReference>
<comment type="caution">
    <text evidence="1">The sequence shown here is derived from an EMBL/GenBank/DDBJ whole genome shotgun (WGS) entry which is preliminary data.</text>
</comment>
<dbReference type="Pfam" id="PF08970">
    <property type="entry name" value="Sda"/>
    <property type="match status" value="1"/>
</dbReference>
<dbReference type="AlphaFoldDB" id="A0A917TDW2"/>
<dbReference type="Proteomes" id="UP000618460">
    <property type="component" value="Unassembled WGS sequence"/>
</dbReference>
<proteinExistence type="predicted"/>
<dbReference type="EMBL" id="BMLG01000001">
    <property type="protein sequence ID" value="GGM19815.1"/>
    <property type="molecule type" value="Genomic_DNA"/>
</dbReference>
<evidence type="ECO:0000313" key="2">
    <source>
        <dbReference type="Proteomes" id="UP000618460"/>
    </source>
</evidence>
<keyword evidence="2" id="KW-1185">Reference proteome</keyword>
<gene>
    <name evidence="1" type="ORF">GCM10011351_02100</name>
</gene>
<dbReference type="OrthoDB" id="2933732at2"/>
<reference evidence="1" key="2">
    <citation type="submission" date="2020-09" db="EMBL/GenBank/DDBJ databases">
        <authorList>
            <person name="Sun Q."/>
            <person name="Zhou Y."/>
        </authorList>
    </citation>
    <scope>NUCLEOTIDE SEQUENCE</scope>
    <source>
        <strain evidence="1">CGMCC 1.6333</strain>
    </source>
</reference>
<dbReference type="RefSeq" id="WP_117152836.1">
    <property type="nucleotide sequence ID" value="NZ_BMLG01000001.1"/>
</dbReference>
<reference evidence="1" key="1">
    <citation type="journal article" date="2014" name="Int. J. Syst. Evol. Microbiol.">
        <title>Complete genome sequence of Corynebacterium casei LMG S-19264T (=DSM 44701T), isolated from a smear-ripened cheese.</title>
        <authorList>
            <consortium name="US DOE Joint Genome Institute (JGI-PGF)"/>
            <person name="Walter F."/>
            <person name="Albersmeier A."/>
            <person name="Kalinowski J."/>
            <person name="Ruckert C."/>
        </authorList>
    </citation>
    <scope>NUCLEOTIDE SEQUENCE</scope>
    <source>
        <strain evidence="1">CGMCC 1.6333</strain>
    </source>
</reference>
<accession>A0A917TDW2</accession>
<dbReference type="InterPro" id="IPR036916">
    <property type="entry name" value="Sda_sf"/>
</dbReference>
<name>A0A917TDW2_9BACI</name>
<organism evidence="1 2">
    <name type="scientific">Paraliobacillus quinghaiensis</name>
    <dbReference type="NCBI Taxonomy" id="470815"/>
    <lineage>
        <taxon>Bacteria</taxon>
        <taxon>Bacillati</taxon>
        <taxon>Bacillota</taxon>
        <taxon>Bacilli</taxon>
        <taxon>Bacillales</taxon>
        <taxon>Bacillaceae</taxon>
        <taxon>Paraliobacillus</taxon>
    </lineage>
</organism>
<evidence type="ECO:0008006" key="3">
    <source>
        <dbReference type="Google" id="ProtNLM"/>
    </source>
</evidence>
<dbReference type="SUPFAM" id="SSF100985">
    <property type="entry name" value="Sporulation inhibitor Sda"/>
    <property type="match status" value="1"/>
</dbReference>
<dbReference type="Gene3D" id="1.10.287.1100">
    <property type="entry name" value="Sporulation inhibitor A"/>
    <property type="match status" value="1"/>
</dbReference>
<evidence type="ECO:0000313" key="1">
    <source>
        <dbReference type="EMBL" id="GGM19815.1"/>
    </source>
</evidence>